<evidence type="ECO:0000256" key="3">
    <source>
        <dbReference type="ARBA" id="ARBA00022989"/>
    </source>
</evidence>
<dbReference type="OrthoDB" id="1119931at2"/>
<dbReference type="Proteomes" id="UP000198779">
    <property type="component" value="Unassembled WGS sequence"/>
</dbReference>
<dbReference type="GO" id="GO:0005886">
    <property type="term" value="C:plasma membrane"/>
    <property type="evidence" value="ECO:0007669"/>
    <property type="project" value="TreeGrafter"/>
</dbReference>
<keyword evidence="2 5" id="KW-0812">Transmembrane</keyword>
<feature type="transmembrane region" description="Helical" evidence="5">
    <location>
        <begin position="55"/>
        <end position="73"/>
    </location>
</feature>
<feature type="domain" description="NfeD-like C-terminal" evidence="6">
    <location>
        <begin position="88"/>
        <end position="146"/>
    </location>
</feature>
<dbReference type="EMBL" id="FNIW01000003">
    <property type="protein sequence ID" value="SDN83094.1"/>
    <property type="molecule type" value="Genomic_DNA"/>
</dbReference>
<evidence type="ECO:0000256" key="1">
    <source>
        <dbReference type="ARBA" id="ARBA00004141"/>
    </source>
</evidence>
<evidence type="ECO:0000259" key="6">
    <source>
        <dbReference type="Pfam" id="PF01957"/>
    </source>
</evidence>
<keyword evidence="3 5" id="KW-1133">Transmembrane helix</keyword>
<evidence type="ECO:0000313" key="10">
    <source>
        <dbReference type="Proteomes" id="UP000199134"/>
    </source>
</evidence>
<evidence type="ECO:0000313" key="7">
    <source>
        <dbReference type="EMBL" id="SDG87354.1"/>
    </source>
</evidence>
<dbReference type="GO" id="GO:0006508">
    <property type="term" value="P:proteolysis"/>
    <property type="evidence" value="ECO:0007669"/>
    <property type="project" value="UniProtKB-KW"/>
</dbReference>
<dbReference type="SUPFAM" id="SSF141322">
    <property type="entry name" value="NfeD domain-like"/>
    <property type="match status" value="1"/>
</dbReference>
<dbReference type="Gene3D" id="2.40.50.140">
    <property type="entry name" value="Nucleic acid-binding proteins"/>
    <property type="match status" value="1"/>
</dbReference>
<dbReference type="PANTHER" id="PTHR33507">
    <property type="entry name" value="INNER MEMBRANE PROTEIN YBBJ"/>
    <property type="match status" value="1"/>
</dbReference>
<evidence type="ECO:0000256" key="2">
    <source>
        <dbReference type="ARBA" id="ARBA00022692"/>
    </source>
</evidence>
<dbReference type="InterPro" id="IPR012340">
    <property type="entry name" value="NA-bd_OB-fold"/>
</dbReference>
<dbReference type="PANTHER" id="PTHR33507:SF3">
    <property type="entry name" value="INNER MEMBRANE PROTEIN YBBJ"/>
    <property type="match status" value="1"/>
</dbReference>
<keyword evidence="8" id="KW-0645">Protease</keyword>
<sequence length="150" mass="16349">MIDYLLANMWQIWAVIAVLGLILELTSGDFFLMCIAIGAAGAAITAPFANIYWQIGVFALVTLVSLFQVRPFVLRYLHRNDSKCVSNADALLGRKGRVSETIPAGGFGYVAIDGDQWRAVAVNDEEIAAGTRVRIVSRESTIVTVELLTD</sequence>
<dbReference type="InterPro" id="IPR002810">
    <property type="entry name" value="NfeD-like_C"/>
</dbReference>
<keyword evidence="4 5" id="KW-0472">Membrane</keyword>
<evidence type="ECO:0000256" key="4">
    <source>
        <dbReference type="ARBA" id="ARBA00023136"/>
    </source>
</evidence>
<protein>
    <submittedName>
        <fullName evidence="8">Membrane protein implicated in regulation of membrane protease activity</fullName>
    </submittedName>
</protein>
<name>A0A1H0EKZ8_9BACT</name>
<evidence type="ECO:0000256" key="5">
    <source>
        <dbReference type="SAM" id="Phobius"/>
    </source>
</evidence>
<evidence type="ECO:0000313" key="8">
    <source>
        <dbReference type="EMBL" id="SDN83094.1"/>
    </source>
</evidence>
<keyword evidence="9" id="KW-1185">Reference proteome</keyword>
<keyword evidence="8" id="KW-0378">Hydrolase</keyword>
<comment type="subcellular location">
    <subcellularLocation>
        <location evidence="1">Membrane</location>
        <topology evidence="1">Multi-pass membrane protein</topology>
    </subcellularLocation>
</comment>
<dbReference type="RefSeq" id="WP_091818193.1">
    <property type="nucleotide sequence ID" value="NZ_CP091790.1"/>
</dbReference>
<dbReference type="Proteomes" id="UP000199134">
    <property type="component" value="Unassembled WGS sequence"/>
</dbReference>
<proteinExistence type="predicted"/>
<accession>A0A1G7XTA8</accession>
<reference evidence="8 9" key="2">
    <citation type="submission" date="2016-10" db="EMBL/GenBank/DDBJ databases">
        <authorList>
            <person name="Varghese N."/>
            <person name="Submissions S."/>
        </authorList>
    </citation>
    <scope>NUCLEOTIDE SEQUENCE</scope>
    <source>
        <strain evidence="8">BP1-145</strain>
        <strain evidence="9">BP1-148</strain>
    </source>
</reference>
<accession>A0A1H0EKZ8</accession>
<feature type="transmembrane region" description="Helical" evidence="5">
    <location>
        <begin position="6"/>
        <end position="23"/>
    </location>
</feature>
<reference evidence="7 10" key="1">
    <citation type="submission" date="2016-10" db="EMBL/GenBank/DDBJ databases">
        <authorList>
            <person name="de Groot N.N."/>
        </authorList>
    </citation>
    <scope>NUCLEOTIDE SEQUENCE [LARGE SCALE GENOMIC DNA]</scope>
    <source>
        <strain evidence="10">BP1-145</strain>
        <strain evidence="7">BP1-148</strain>
    </source>
</reference>
<dbReference type="EMBL" id="FNCQ01000011">
    <property type="protein sequence ID" value="SDG87354.1"/>
    <property type="molecule type" value="Genomic_DNA"/>
</dbReference>
<organism evidence="8 10">
    <name type="scientific">Prevotella communis</name>
    <dbReference type="NCBI Taxonomy" id="2913614"/>
    <lineage>
        <taxon>Bacteria</taxon>
        <taxon>Pseudomonadati</taxon>
        <taxon>Bacteroidota</taxon>
        <taxon>Bacteroidia</taxon>
        <taxon>Bacteroidales</taxon>
        <taxon>Prevotellaceae</taxon>
        <taxon>Prevotella</taxon>
    </lineage>
</organism>
<gene>
    <name evidence="8" type="ORF">SAMN04487900_103220</name>
    <name evidence="7" type="ORF">SAMN04487901_11175</name>
</gene>
<dbReference type="AlphaFoldDB" id="A0A1H0EKZ8"/>
<dbReference type="GO" id="GO:0008233">
    <property type="term" value="F:peptidase activity"/>
    <property type="evidence" value="ECO:0007669"/>
    <property type="project" value="UniProtKB-KW"/>
</dbReference>
<dbReference type="STRING" id="645274.SAMN04487901_11175"/>
<dbReference type="Pfam" id="PF01957">
    <property type="entry name" value="NfeD"/>
    <property type="match status" value="1"/>
</dbReference>
<dbReference type="InterPro" id="IPR052165">
    <property type="entry name" value="Membrane_assoc_protease"/>
</dbReference>
<evidence type="ECO:0000313" key="9">
    <source>
        <dbReference type="Proteomes" id="UP000198779"/>
    </source>
</evidence>